<dbReference type="OrthoDB" id="10257275at2759"/>
<reference evidence="13" key="4">
    <citation type="submission" date="2021-05" db="UniProtKB">
        <authorList>
            <consortium name="EnsemblPlants"/>
        </authorList>
    </citation>
    <scope>IDENTIFICATION</scope>
    <source>
        <strain evidence="13">cv. B73</strain>
    </source>
</reference>
<evidence type="ECO:0000256" key="6">
    <source>
        <dbReference type="ARBA" id="ARBA00022833"/>
    </source>
</evidence>
<feature type="transmembrane region" description="Helical" evidence="10">
    <location>
        <begin position="158"/>
        <end position="176"/>
    </location>
</feature>
<dbReference type="Gene3D" id="2.30.30.380">
    <property type="entry name" value="Zn-finger domain of Sec23/24"/>
    <property type="match status" value="1"/>
</dbReference>
<keyword evidence="15" id="KW-1267">Proteomics identification</keyword>
<dbReference type="FunFam" id="1.20.1540.10:FF:000026">
    <property type="entry name" value="Rhomboid-like protein 14, mitochondrial"/>
    <property type="match status" value="1"/>
</dbReference>
<proteinExistence type="evidence at protein level"/>
<dbReference type="SUPFAM" id="SSF90209">
    <property type="entry name" value="Ran binding protein zinc finger-like"/>
    <property type="match status" value="1"/>
</dbReference>
<dbReference type="OMA" id="IPEVHID"/>
<comment type="similarity">
    <text evidence="2">Belongs to the peptidase S54 family.</text>
</comment>
<dbReference type="PANTHER" id="PTHR43066:SF27">
    <property type="entry name" value="RHOMBOID-LIKE PROTEIN 14 MITOCHONDRIAL"/>
    <property type="match status" value="1"/>
</dbReference>
<evidence type="ECO:0000256" key="4">
    <source>
        <dbReference type="ARBA" id="ARBA00022723"/>
    </source>
</evidence>
<evidence type="ECO:0000256" key="10">
    <source>
        <dbReference type="SAM" id="Phobius"/>
    </source>
</evidence>
<evidence type="ECO:0000256" key="3">
    <source>
        <dbReference type="ARBA" id="ARBA00022692"/>
    </source>
</evidence>
<dbReference type="InterPro" id="IPR036443">
    <property type="entry name" value="Znf_RanBP2_sf"/>
</dbReference>
<dbReference type="InterPro" id="IPR001876">
    <property type="entry name" value="Znf_RanBP2"/>
</dbReference>
<dbReference type="SUPFAM" id="SSF144091">
    <property type="entry name" value="Rhomboid-like"/>
    <property type="match status" value="1"/>
</dbReference>
<name>A0A1D6GVC3_MAIZE</name>
<dbReference type="RefSeq" id="XP_008645042.1">
    <property type="nucleotide sequence ID" value="XM_008646820.4"/>
</dbReference>
<protein>
    <submittedName>
        <fullName evidence="12">Rhomboid-like protein 14 mitochondrial</fullName>
    </submittedName>
</protein>
<keyword evidence="5 9" id="KW-0863">Zinc-finger</keyword>
<accession>A0A1D6GVC3</accession>
<evidence type="ECO:0000259" key="11">
    <source>
        <dbReference type="PROSITE" id="PS50199"/>
    </source>
</evidence>
<dbReference type="Gramene" id="Zm00001eb227080_T001">
    <property type="protein sequence ID" value="Zm00001eb227080_P001"/>
    <property type="gene ID" value="Zm00001eb227080"/>
</dbReference>
<evidence type="ECO:0000313" key="12">
    <source>
        <dbReference type="EMBL" id="AQK66863.1"/>
    </source>
</evidence>
<evidence type="ECO:0000256" key="7">
    <source>
        <dbReference type="ARBA" id="ARBA00022989"/>
    </source>
</evidence>
<dbReference type="Gene3D" id="1.20.1540.10">
    <property type="entry name" value="Rhomboid-like"/>
    <property type="match status" value="1"/>
</dbReference>
<evidence type="ECO:0000313" key="13">
    <source>
        <dbReference type="EnsemblPlants" id="Zm00001eb227080_P001"/>
    </source>
</evidence>
<feature type="transmembrane region" description="Helical" evidence="10">
    <location>
        <begin position="123"/>
        <end position="146"/>
    </location>
</feature>
<dbReference type="Pfam" id="PF01694">
    <property type="entry name" value="Rhomboid"/>
    <property type="match status" value="1"/>
</dbReference>
<dbReference type="STRING" id="4577.A0A1D6GVC3"/>
<dbReference type="InterPro" id="IPR022764">
    <property type="entry name" value="Peptidase_S54_rhomboid_dom"/>
</dbReference>
<dbReference type="InterPro" id="IPR035952">
    <property type="entry name" value="Rhomboid-like_sf"/>
</dbReference>
<evidence type="ECO:0000256" key="9">
    <source>
        <dbReference type="PROSITE-ProRule" id="PRU00322"/>
    </source>
</evidence>
<evidence type="ECO:0000256" key="2">
    <source>
        <dbReference type="ARBA" id="ARBA00009045"/>
    </source>
</evidence>
<feature type="transmembrane region" description="Helical" evidence="10">
    <location>
        <begin position="199"/>
        <end position="226"/>
    </location>
</feature>
<reference evidence="14" key="1">
    <citation type="journal article" date="2009" name="Science">
        <title>The B73 maize genome: complexity, diversity, and dynamics.</title>
        <authorList>
            <person name="Schnable P.S."/>
            <person name="Ware D."/>
            <person name="Fulton R.S."/>
            <person name="Stein J.C."/>
            <person name="Wei F."/>
            <person name="Pasternak S."/>
            <person name="Liang C."/>
            <person name="Zhang J."/>
            <person name="Fulton L."/>
            <person name="Graves T.A."/>
            <person name="Minx P."/>
            <person name="Reily A.D."/>
            <person name="Courtney L."/>
            <person name="Kruchowski S.S."/>
            <person name="Tomlinson C."/>
            <person name="Strong C."/>
            <person name="Delehaunty K."/>
            <person name="Fronick C."/>
            <person name="Courtney B."/>
            <person name="Rock S.M."/>
            <person name="Belter E."/>
            <person name="Du F."/>
            <person name="Kim K."/>
            <person name="Abbott R.M."/>
            <person name="Cotton M."/>
            <person name="Levy A."/>
            <person name="Marchetto P."/>
            <person name="Ochoa K."/>
            <person name="Jackson S.M."/>
            <person name="Gillam B."/>
            <person name="Chen W."/>
            <person name="Yan L."/>
            <person name="Higginbotham J."/>
            <person name="Cardenas M."/>
            <person name="Waligorski J."/>
            <person name="Applebaum E."/>
            <person name="Phelps L."/>
            <person name="Falcone J."/>
            <person name="Kanchi K."/>
            <person name="Thane T."/>
            <person name="Scimone A."/>
            <person name="Thane N."/>
            <person name="Henke J."/>
            <person name="Wang T."/>
            <person name="Ruppert J."/>
            <person name="Shah N."/>
            <person name="Rotter K."/>
            <person name="Hodges J."/>
            <person name="Ingenthron E."/>
            <person name="Cordes M."/>
            <person name="Kohlberg S."/>
            <person name="Sgro J."/>
            <person name="Delgado B."/>
            <person name="Mead K."/>
            <person name="Chinwalla A."/>
            <person name="Leonard S."/>
            <person name="Crouse K."/>
            <person name="Collura K."/>
            <person name="Kudrna D."/>
            <person name="Currie J."/>
            <person name="He R."/>
            <person name="Angelova A."/>
            <person name="Rajasekar S."/>
            <person name="Mueller T."/>
            <person name="Lomeli R."/>
            <person name="Scara G."/>
            <person name="Ko A."/>
            <person name="Delaney K."/>
            <person name="Wissotski M."/>
            <person name="Lopez G."/>
            <person name="Campos D."/>
            <person name="Braidotti M."/>
            <person name="Ashley E."/>
            <person name="Golser W."/>
            <person name="Kim H."/>
            <person name="Lee S."/>
            <person name="Lin J."/>
            <person name="Dujmic Z."/>
            <person name="Kim W."/>
            <person name="Talag J."/>
            <person name="Zuccolo A."/>
            <person name="Fan C."/>
            <person name="Sebastian A."/>
            <person name="Kramer M."/>
            <person name="Spiegel L."/>
            <person name="Nascimento L."/>
            <person name="Zutavern T."/>
            <person name="Miller B."/>
            <person name="Ambroise C."/>
            <person name="Muller S."/>
            <person name="Spooner W."/>
            <person name="Narechania A."/>
            <person name="Ren L."/>
            <person name="Wei S."/>
            <person name="Kumari S."/>
            <person name="Faga B."/>
            <person name="Levy M.J."/>
            <person name="McMahan L."/>
            <person name="Van Buren P."/>
            <person name="Vaughn M.W."/>
            <person name="Ying K."/>
            <person name="Yeh C.-T."/>
            <person name="Emrich S.J."/>
            <person name="Jia Y."/>
            <person name="Kalyanaraman A."/>
            <person name="Hsia A.-P."/>
            <person name="Barbazuk W.B."/>
            <person name="Baucom R.S."/>
            <person name="Brutnell T.P."/>
            <person name="Carpita N.C."/>
            <person name="Chaparro C."/>
            <person name="Chia J.-M."/>
            <person name="Deragon J.-M."/>
            <person name="Estill J.C."/>
            <person name="Fu Y."/>
            <person name="Jeddeloh J.A."/>
            <person name="Han Y."/>
            <person name="Lee H."/>
            <person name="Li P."/>
            <person name="Lisch D.R."/>
            <person name="Liu S."/>
            <person name="Liu Z."/>
            <person name="Nagel D.H."/>
            <person name="McCann M.C."/>
            <person name="SanMiguel P."/>
            <person name="Myers A.M."/>
            <person name="Nettleton D."/>
            <person name="Nguyen J."/>
            <person name="Penning B.W."/>
            <person name="Ponnala L."/>
            <person name="Schneider K.L."/>
            <person name="Schwartz D.C."/>
            <person name="Sharma A."/>
            <person name="Soderlund C."/>
            <person name="Springer N.M."/>
            <person name="Sun Q."/>
            <person name="Wang H."/>
            <person name="Waterman M."/>
            <person name="Westerman R."/>
            <person name="Wolfgruber T.K."/>
            <person name="Yang L."/>
            <person name="Yu Y."/>
            <person name="Zhang L."/>
            <person name="Zhou S."/>
            <person name="Zhu Q."/>
            <person name="Bennetzen J.L."/>
            <person name="Dawe R.K."/>
            <person name="Jiang J."/>
            <person name="Jiang N."/>
            <person name="Presting G.G."/>
            <person name="Wessler S.R."/>
            <person name="Aluru S."/>
            <person name="Martienssen R.A."/>
            <person name="Clifton S.W."/>
            <person name="McCombie W.R."/>
            <person name="Wing R.A."/>
            <person name="Wilson R.K."/>
        </authorList>
    </citation>
    <scope>NUCLEOTIDE SEQUENCE [LARGE SCALE GENOMIC DNA]</scope>
    <source>
        <strain evidence="14">cv. B73</strain>
    </source>
</reference>
<reference evidence="12" key="2">
    <citation type="submission" date="2015-12" db="EMBL/GenBank/DDBJ databases">
        <title>Update maize B73 reference genome by single molecule sequencing technologies.</title>
        <authorList>
            <consortium name="Maize Genome Sequencing Project"/>
            <person name="Ware D."/>
        </authorList>
    </citation>
    <scope>NUCLEOTIDE SEQUENCE</scope>
    <source>
        <tissue evidence="12">Seedling</tissue>
    </source>
</reference>
<dbReference type="GeneID" id="103626412"/>
<evidence type="ECO:0000256" key="8">
    <source>
        <dbReference type="ARBA" id="ARBA00023136"/>
    </source>
</evidence>
<comment type="subcellular location">
    <subcellularLocation>
        <location evidence="1">Membrane</location>
        <topology evidence="1">Multi-pass membrane protein</topology>
    </subcellularLocation>
</comment>
<dbReference type="eggNOG" id="KOG2632">
    <property type="taxonomic scope" value="Eukaryota"/>
</dbReference>
<dbReference type="KEGG" id="zma:103626412"/>
<keyword evidence="6" id="KW-0862">Zinc</keyword>
<evidence type="ECO:0000313" key="14">
    <source>
        <dbReference type="Proteomes" id="UP000007305"/>
    </source>
</evidence>
<gene>
    <name evidence="13" type="primary">LOC103626412</name>
    <name evidence="12" type="ORF">ZEAMMB73_Zm00001d014688</name>
</gene>
<evidence type="ECO:0000256" key="1">
    <source>
        <dbReference type="ARBA" id="ARBA00004141"/>
    </source>
</evidence>
<evidence type="ECO:0000256" key="5">
    <source>
        <dbReference type="ARBA" id="ARBA00022771"/>
    </source>
</evidence>
<dbReference type="SMART" id="SM00547">
    <property type="entry name" value="ZnF_RBZ"/>
    <property type="match status" value="1"/>
</dbReference>
<dbReference type="AlphaFoldDB" id="A0A1D6GVC3"/>
<dbReference type="GO" id="GO:0004252">
    <property type="term" value="F:serine-type endopeptidase activity"/>
    <property type="evidence" value="ECO:0000318"/>
    <property type="project" value="GO_Central"/>
</dbReference>
<reference evidence="13" key="3">
    <citation type="submission" date="2019-07" db="EMBL/GenBank/DDBJ databases">
        <authorList>
            <person name="Seetharam A."/>
            <person name="Woodhouse M."/>
            <person name="Cannon E."/>
        </authorList>
    </citation>
    <scope>NUCLEOTIDE SEQUENCE [LARGE SCALE GENOMIC DNA]</scope>
    <source>
        <strain evidence="13">cv. B73</strain>
    </source>
</reference>
<dbReference type="PROSITE" id="PS50199">
    <property type="entry name" value="ZF_RANBP2_2"/>
    <property type="match status" value="1"/>
</dbReference>
<dbReference type="EnsemblPlants" id="Zm00001eb227080_T001">
    <property type="protein sequence ID" value="Zm00001eb227080_P001"/>
    <property type="gene ID" value="Zm00001eb227080"/>
</dbReference>
<dbReference type="PANTHER" id="PTHR43066">
    <property type="entry name" value="RHOMBOID-RELATED PROTEIN"/>
    <property type="match status" value="1"/>
</dbReference>
<dbReference type="PROSITE" id="PS01358">
    <property type="entry name" value="ZF_RANBP2_1"/>
    <property type="match status" value="1"/>
</dbReference>
<organism evidence="12">
    <name type="scientific">Zea mays</name>
    <name type="common">Maize</name>
    <dbReference type="NCBI Taxonomy" id="4577"/>
    <lineage>
        <taxon>Eukaryota</taxon>
        <taxon>Viridiplantae</taxon>
        <taxon>Streptophyta</taxon>
        <taxon>Embryophyta</taxon>
        <taxon>Tracheophyta</taxon>
        <taxon>Spermatophyta</taxon>
        <taxon>Magnoliopsida</taxon>
        <taxon>Liliopsida</taxon>
        <taxon>Poales</taxon>
        <taxon>Poaceae</taxon>
        <taxon>PACMAD clade</taxon>
        <taxon>Panicoideae</taxon>
        <taxon>Andropogonodae</taxon>
        <taxon>Andropogoneae</taxon>
        <taxon>Tripsacinae</taxon>
        <taxon>Zea</taxon>
    </lineage>
</organism>
<dbReference type="EMBL" id="CM000781">
    <property type="protein sequence ID" value="AQK66863.1"/>
    <property type="molecule type" value="Genomic_DNA"/>
</dbReference>
<keyword evidence="3 10" id="KW-0812">Transmembrane</keyword>
<feature type="domain" description="RanBP2-type" evidence="11">
    <location>
        <begin position="283"/>
        <end position="312"/>
    </location>
</feature>
<keyword evidence="7 10" id="KW-1133">Transmembrane helix</keyword>
<dbReference type="PaxDb" id="4577-GRMZM2G053066_P01"/>
<evidence type="ECO:0007829" key="15">
    <source>
        <dbReference type="PeptideAtlas" id="A0A1D6GVC3"/>
    </source>
</evidence>
<dbReference type="FunFam" id="2.30.30.380:FF:000031">
    <property type="entry name" value="Rhomboid-like protein 14 mitochondrial"/>
    <property type="match status" value="1"/>
</dbReference>
<dbReference type="GO" id="GO:0016020">
    <property type="term" value="C:membrane"/>
    <property type="evidence" value="ECO:0007669"/>
    <property type="project" value="UniProtKB-SubCell"/>
</dbReference>
<dbReference type="ExpressionAtlas" id="A0A1D6GVC3">
    <property type="expression patterns" value="baseline and differential"/>
</dbReference>
<dbReference type="Proteomes" id="UP000007305">
    <property type="component" value="Chromosome 5"/>
</dbReference>
<keyword evidence="14" id="KW-1185">Reference proteome</keyword>
<keyword evidence="4" id="KW-0479">Metal-binding</keyword>
<sequence length="345" mass="38247">MGSGMSSARRRRFGLEASRGMLPLLALQVLIEYGRAGASRPPVTAALLAANSLVYLRPGALDGVLPSLARVSFNPQLIIEYGDLTRFFLSPFYHLSESHLFYNMTSLLWKGIHLETSMGSAEFASMVAVLLGLSQGITLLLSRGLLLLGDDTMYYDQHAVGFSGVLFAMKVVLNAWSDDFVYLHGMVIPAKYAAWAELILIQVFIPGTSFLGHLGGILAGLVYLWLKRASNGPDPITLLISSVANVVTWPVRFAQNLLRSARSQGRVTGRGRVGRRISARDSPRGFWRCPTCTYDNSVSTDICEMCSTARDNHAFLRRQHHQAVGNTVELPVDEMRRRRLQRFDR</sequence>
<keyword evidence="8 10" id="KW-0472">Membrane</keyword>
<dbReference type="GO" id="GO:0008270">
    <property type="term" value="F:zinc ion binding"/>
    <property type="evidence" value="ECO:0007669"/>
    <property type="project" value="UniProtKB-KW"/>
</dbReference>